<name>Q22G40_TETTS</name>
<dbReference type="AlphaFoldDB" id="Q22G40"/>
<dbReference type="KEGG" id="tet:TTHERM_00721170"/>
<feature type="coiled-coil region" evidence="1">
    <location>
        <begin position="471"/>
        <end position="517"/>
    </location>
</feature>
<proteinExistence type="predicted"/>
<evidence type="ECO:0000313" key="3">
    <source>
        <dbReference type="EMBL" id="EAR84186.1"/>
    </source>
</evidence>
<dbReference type="GeneID" id="7835041"/>
<dbReference type="InParanoid" id="Q22G40"/>
<feature type="compositionally biased region" description="Basic and acidic residues" evidence="2">
    <location>
        <begin position="593"/>
        <end position="603"/>
    </location>
</feature>
<dbReference type="GO" id="GO:0043130">
    <property type="term" value="F:ubiquitin binding"/>
    <property type="evidence" value="ECO:0007669"/>
    <property type="project" value="TreeGrafter"/>
</dbReference>
<organism evidence="3 4">
    <name type="scientific">Tetrahymena thermophila (strain SB210)</name>
    <dbReference type="NCBI Taxonomy" id="312017"/>
    <lineage>
        <taxon>Eukaryota</taxon>
        <taxon>Sar</taxon>
        <taxon>Alveolata</taxon>
        <taxon>Ciliophora</taxon>
        <taxon>Intramacronucleata</taxon>
        <taxon>Oligohymenophorea</taxon>
        <taxon>Hymenostomatida</taxon>
        <taxon>Tetrahymenina</taxon>
        <taxon>Tetrahymenidae</taxon>
        <taxon>Tetrahymena</taxon>
    </lineage>
</organism>
<feature type="region of interest" description="Disordered" evidence="2">
    <location>
        <begin position="1"/>
        <end position="28"/>
    </location>
</feature>
<keyword evidence="1" id="KW-0175">Coiled coil</keyword>
<evidence type="ECO:0000313" key="4">
    <source>
        <dbReference type="Proteomes" id="UP000009168"/>
    </source>
</evidence>
<dbReference type="PANTHER" id="PTHR21494">
    <property type="entry name" value="ACTIVATING SIGNAL COINTEGRATOR 1 COMPLEX SUBUNIT 2 ASC-1 COMPLEX SUBUNIT P100"/>
    <property type="match status" value="1"/>
</dbReference>
<dbReference type="STRING" id="312017.Q22G40"/>
<dbReference type="PANTHER" id="PTHR21494:SF0">
    <property type="entry name" value="ACTIVATING SIGNAL COINTEGRATOR 1 COMPLEX SUBUNIT 2"/>
    <property type="match status" value="1"/>
</dbReference>
<dbReference type="OrthoDB" id="5577209at2759"/>
<dbReference type="EMBL" id="GG662576">
    <property type="protein sequence ID" value="EAR84186.1"/>
    <property type="molecule type" value="Genomic_DNA"/>
</dbReference>
<evidence type="ECO:0000256" key="2">
    <source>
        <dbReference type="SAM" id="MobiDB-lite"/>
    </source>
</evidence>
<dbReference type="eggNOG" id="KOG4501">
    <property type="taxonomic scope" value="Eukaryota"/>
</dbReference>
<evidence type="ECO:0000256" key="1">
    <source>
        <dbReference type="SAM" id="Coils"/>
    </source>
</evidence>
<dbReference type="Proteomes" id="UP000009168">
    <property type="component" value="Unassembled WGS sequence"/>
</dbReference>
<feature type="compositionally biased region" description="Acidic residues" evidence="2">
    <location>
        <begin position="570"/>
        <end position="585"/>
    </location>
</feature>
<gene>
    <name evidence="3" type="ORF">TTHERM_00721170</name>
</gene>
<dbReference type="HOGENOM" id="CLU_358464_0_0_1"/>
<feature type="region of interest" description="Disordered" evidence="2">
    <location>
        <begin position="549"/>
        <end position="782"/>
    </location>
</feature>
<feature type="compositionally biased region" description="Low complexity" evidence="2">
    <location>
        <begin position="1"/>
        <end position="22"/>
    </location>
</feature>
<keyword evidence="4" id="KW-1185">Reference proteome</keyword>
<reference evidence="4" key="1">
    <citation type="journal article" date="2006" name="PLoS Biol.">
        <title>Macronuclear genome sequence of the ciliate Tetrahymena thermophila, a model eukaryote.</title>
        <authorList>
            <person name="Eisen J.A."/>
            <person name="Coyne R.S."/>
            <person name="Wu M."/>
            <person name="Wu D."/>
            <person name="Thiagarajan M."/>
            <person name="Wortman J.R."/>
            <person name="Badger J.H."/>
            <person name="Ren Q."/>
            <person name="Amedeo P."/>
            <person name="Jones K.M."/>
            <person name="Tallon L.J."/>
            <person name="Delcher A.L."/>
            <person name="Salzberg S.L."/>
            <person name="Silva J.C."/>
            <person name="Haas B.J."/>
            <person name="Majoros W.H."/>
            <person name="Farzad M."/>
            <person name="Carlton J.M."/>
            <person name="Smith R.K. Jr."/>
            <person name="Garg J."/>
            <person name="Pearlman R.E."/>
            <person name="Karrer K.M."/>
            <person name="Sun L."/>
            <person name="Manning G."/>
            <person name="Elde N.C."/>
            <person name="Turkewitz A.P."/>
            <person name="Asai D.J."/>
            <person name="Wilkes D.E."/>
            <person name="Wang Y."/>
            <person name="Cai H."/>
            <person name="Collins K."/>
            <person name="Stewart B.A."/>
            <person name="Lee S.R."/>
            <person name="Wilamowska K."/>
            <person name="Weinberg Z."/>
            <person name="Ruzzo W.L."/>
            <person name="Wloga D."/>
            <person name="Gaertig J."/>
            <person name="Frankel J."/>
            <person name="Tsao C.-C."/>
            <person name="Gorovsky M.A."/>
            <person name="Keeling P.J."/>
            <person name="Waller R.F."/>
            <person name="Patron N.J."/>
            <person name="Cherry J.M."/>
            <person name="Stover N.A."/>
            <person name="Krieger C.J."/>
            <person name="del Toro C."/>
            <person name="Ryder H.F."/>
            <person name="Williamson S.C."/>
            <person name="Barbeau R.A."/>
            <person name="Hamilton E.P."/>
            <person name="Orias E."/>
        </authorList>
    </citation>
    <scope>NUCLEOTIDE SEQUENCE [LARGE SCALE GENOMIC DNA]</scope>
    <source>
        <strain evidence="4">SB210</strain>
    </source>
</reference>
<protein>
    <submittedName>
        <fullName evidence="3">Uncharacterized protein</fullName>
    </submittedName>
</protein>
<dbReference type="InterPro" id="IPR052586">
    <property type="entry name" value="ASCC2"/>
</dbReference>
<accession>Q22G40</accession>
<dbReference type="RefSeq" id="XP_001031849.1">
    <property type="nucleotide sequence ID" value="XM_001031849.1"/>
</dbReference>
<sequence length="782" mass="93022">MSKKNNFNNKKNQGGYNSSKGKSGNETDFLYREEGDDTPFMSFTFEDFPNFEIDNEDDIELLFILKRICASYKYVLTLDFRSFWSTLKHNLLLRRSINSFLQYATKRRFNEYYRKGHERKDIENSESEVKIILKEITRLVLAIIYRIVSCEEENLQKATEFGCSKIILDEWLIDIPKMIDLIAIYGEKNGKIVREIIKKSFEMQKEFKADFEDMQDKILKEYLDQFYKEMLLLKKKDKLGSASYEIVDSDIERKVELLCSILDTISSIIDILNFFPTFEVESIYQDEKINIMLENILYELIFAREEAWVMGKYRGDIILLIDAVLERIVQFFIMFFEFMIKVFGDKNLIKQNIGKKITSMWNKYIKDLGKVQSFGKKQGENRYWYLIEYVSDKVDFNKLFEVAPADNSEAYQLFQIQVLSVVDERKRNIIAYEEKKKEFEQKGDYEKQQQQVIEEIPDIKFVETIVKEDIIKQEEKQRRAEEFQKKKEEEERLLKEQQEKEEEIKRLEEKQEQLTMYQKGAQKVNLKMTEEQKKNYIQKSLWLAMEYDDEPDDSYNCFQPVVQGGNNNTDGEEEDGEAESEEEDENGIKRKKVVEEGYDDGRRVNRSNQGYQPKKKPAHPNKTNHYEAKQKYKSQYYQKQGNNQDNYQRQQYNNKPDNSQQNQAENTNSNNNNNNNNSNQYQRKNNYQNSNNNSSQNNNNYNNNYNQNQQKGGYFKKKQRNEEGYSGSEDDSAPQQSYQQSRNQQYRNNNNKDGNYNKEGGYKSKKDGGQPQKNILKKKQFD</sequence>
<feature type="compositionally biased region" description="Low complexity" evidence="2">
    <location>
        <begin position="735"/>
        <end position="751"/>
    </location>
</feature>
<dbReference type="OMA" id="SGNNEYQ"/>
<feature type="compositionally biased region" description="Low complexity" evidence="2">
    <location>
        <begin position="633"/>
        <end position="710"/>
    </location>
</feature>